<proteinExistence type="predicted"/>
<evidence type="ECO:0000256" key="4">
    <source>
        <dbReference type="ARBA" id="ARBA00022553"/>
    </source>
</evidence>
<evidence type="ECO:0000256" key="9">
    <source>
        <dbReference type="ARBA" id="ARBA00023012"/>
    </source>
</evidence>
<dbReference type="CDD" id="cd00082">
    <property type="entry name" value="HisKA"/>
    <property type="match status" value="1"/>
</dbReference>
<dbReference type="InterPro" id="IPR003661">
    <property type="entry name" value="HisK_dim/P_dom"/>
</dbReference>
<evidence type="ECO:0000259" key="11">
    <source>
        <dbReference type="PROSITE" id="PS50109"/>
    </source>
</evidence>
<dbReference type="Pfam" id="PF02518">
    <property type="entry name" value="HATPase_c"/>
    <property type="match status" value="1"/>
</dbReference>
<dbReference type="InterPro" id="IPR008358">
    <property type="entry name" value="Sig_transdc_His_kin/Pase_MprB"/>
</dbReference>
<dbReference type="Gene3D" id="3.30.565.10">
    <property type="entry name" value="Histidine kinase-like ATPase, C-terminal domain"/>
    <property type="match status" value="1"/>
</dbReference>
<dbReference type="SMART" id="SM00388">
    <property type="entry name" value="HisKA"/>
    <property type="match status" value="1"/>
</dbReference>
<dbReference type="EC" id="2.7.13.3" evidence="3"/>
<comment type="catalytic activity">
    <reaction evidence="1">
        <text>ATP + protein L-histidine = ADP + protein N-phospho-L-histidine.</text>
        <dbReference type="EC" id="2.7.13.3"/>
    </reaction>
</comment>
<evidence type="ECO:0000256" key="3">
    <source>
        <dbReference type="ARBA" id="ARBA00012438"/>
    </source>
</evidence>
<dbReference type="SUPFAM" id="SSF55874">
    <property type="entry name" value="ATPase domain of HSP90 chaperone/DNA topoisomerase II/histidine kinase"/>
    <property type="match status" value="1"/>
</dbReference>
<name>A0AB74QD42_CLODI</name>
<keyword evidence="4" id="KW-0597">Phosphoprotein</keyword>
<keyword evidence="5 12" id="KW-0808">Transferase</keyword>
<evidence type="ECO:0000256" key="6">
    <source>
        <dbReference type="ARBA" id="ARBA00022692"/>
    </source>
</evidence>
<evidence type="ECO:0000256" key="2">
    <source>
        <dbReference type="ARBA" id="ARBA00004141"/>
    </source>
</evidence>
<dbReference type="GO" id="GO:0000155">
    <property type="term" value="F:phosphorelay sensor kinase activity"/>
    <property type="evidence" value="ECO:0007669"/>
    <property type="project" value="InterPro"/>
</dbReference>
<dbReference type="InterPro" id="IPR036890">
    <property type="entry name" value="HATPase_C_sf"/>
</dbReference>
<keyword evidence="9" id="KW-0902">Two-component regulatory system</keyword>
<organism evidence="12 13">
    <name type="scientific">Clostridioides difficile</name>
    <name type="common">Peptoclostridium difficile</name>
    <dbReference type="NCBI Taxonomy" id="1496"/>
    <lineage>
        <taxon>Bacteria</taxon>
        <taxon>Bacillati</taxon>
        <taxon>Bacillota</taxon>
        <taxon>Clostridia</taxon>
        <taxon>Peptostreptococcales</taxon>
        <taxon>Peptostreptococcaceae</taxon>
        <taxon>Clostridioides</taxon>
    </lineage>
</organism>
<keyword evidence="6" id="KW-0812">Transmembrane</keyword>
<dbReference type="Gene3D" id="1.10.287.130">
    <property type="match status" value="1"/>
</dbReference>
<protein>
    <recommendedName>
        <fullName evidence="3">histidine kinase</fullName>
        <ecNumber evidence="3">2.7.13.3</ecNumber>
    </recommendedName>
</protein>
<evidence type="ECO:0000256" key="10">
    <source>
        <dbReference type="ARBA" id="ARBA00023136"/>
    </source>
</evidence>
<dbReference type="Pfam" id="PF00512">
    <property type="entry name" value="HisKA"/>
    <property type="match status" value="1"/>
</dbReference>
<dbReference type="InterPro" id="IPR005467">
    <property type="entry name" value="His_kinase_dom"/>
</dbReference>
<keyword evidence="8" id="KW-1133">Transmembrane helix</keyword>
<keyword evidence="7 12" id="KW-0418">Kinase</keyword>
<dbReference type="InterPro" id="IPR050398">
    <property type="entry name" value="HssS/ArlS-like"/>
</dbReference>
<dbReference type="RefSeq" id="WP_022617693.1">
    <property type="nucleotide sequence ID" value="NZ_BIVM01000007.1"/>
</dbReference>
<comment type="subcellular location">
    <subcellularLocation>
        <location evidence="2">Membrane</location>
        <topology evidence="2">Multi-pass membrane protein</topology>
    </subcellularLocation>
</comment>
<evidence type="ECO:0000256" key="5">
    <source>
        <dbReference type="ARBA" id="ARBA00022679"/>
    </source>
</evidence>
<dbReference type="PROSITE" id="PS50109">
    <property type="entry name" value="HIS_KIN"/>
    <property type="match status" value="1"/>
</dbReference>
<dbReference type="PANTHER" id="PTHR45528">
    <property type="entry name" value="SENSOR HISTIDINE KINASE CPXA"/>
    <property type="match status" value="1"/>
</dbReference>
<dbReference type="SMART" id="SM00387">
    <property type="entry name" value="HATPase_c"/>
    <property type="match status" value="1"/>
</dbReference>
<dbReference type="PRINTS" id="PR01780">
    <property type="entry name" value="LANTIREGPROT"/>
</dbReference>
<keyword evidence="10" id="KW-0472">Membrane</keyword>
<dbReference type="Proteomes" id="UP000411588">
    <property type="component" value="Unassembled WGS sequence"/>
</dbReference>
<dbReference type="PANTHER" id="PTHR45528:SF8">
    <property type="entry name" value="HISTIDINE KINASE"/>
    <property type="match status" value="1"/>
</dbReference>
<evidence type="ECO:0000256" key="1">
    <source>
        <dbReference type="ARBA" id="ARBA00000085"/>
    </source>
</evidence>
<gene>
    <name evidence="12" type="primary">phoR_5</name>
    <name evidence="12" type="ORF">SAMEA1402399_01778</name>
</gene>
<dbReference type="GO" id="GO:0005886">
    <property type="term" value="C:plasma membrane"/>
    <property type="evidence" value="ECO:0007669"/>
    <property type="project" value="TreeGrafter"/>
</dbReference>
<reference evidence="12 13" key="1">
    <citation type="submission" date="2019-02" db="EMBL/GenBank/DDBJ databases">
        <authorList>
            <consortium name="Pathogen Informatics"/>
        </authorList>
    </citation>
    <scope>NUCLEOTIDE SEQUENCE [LARGE SCALE GENOMIC DNA]</scope>
    <source>
        <strain evidence="13">clo34</strain>
    </source>
</reference>
<evidence type="ECO:0000313" key="12">
    <source>
        <dbReference type="EMBL" id="VFD31745.1"/>
    </source>
</evidence>
<feature type="domain" description="Histidine kinase" evidence="11">
    <location>
        <begin position="241"/>
        <end position="454"/>
    </location>
</feature>
<evidence type="ECO:0000256" key="8">
    <source>
        <dbReference type="ARBA" id="ARBA00022989"/>
    </source>
</evidence>
<accession>A0AB74QD42</accession>
<dbReference type="SUPFAM" id="SSF47384">
    <property type="entry name" value="Homodimeric domain of signal transducing histidine kinase"/>
    <property type="match status" value="1"/>
</dbReference>
<dbReference type="EMBL" id="CAADAN010000005">
    <property type="protein sequence ID" value="VFD31745.1"/>
    <property type="molecule type" value="Genomic_DNA"/>
</dbReference>
<evidence type="ECO:0000313" key="13">
    <source>
        <dbReference type="Proteomes" id="UP000411588"/>
    </source>
</evidence>
<dbReference type="InterPro" id="IPR003594">
    <property type="entry name" value="HATPase_dom"/>
</dbReference>
<dbReference type="InterPro" id="IPR036097">
    <property type="entry name" value="HisK_dim/P_sf"/>
</dbReference>
<evidence type="ECO:0000256" key="7">
    <source>
        <dbReference type="ARBA" id="ARBA00022777"/>
    </source>
</evidence>
<dbReference type="AlphaFoldDB" id="A0AB74QD42"/>
<sequence>MGIKMKTSLTRTFYKFLVCLLGGLCLSVVVPFACMMFASSIGLVTLADNNERQTKALVPILTATPNVSDIHFPTGTKFLRLTKNYGYIDTNMSEEEKEKALMFAKTGFMDTSGKTQFIFITRDDEYIVLQYVIGSQYLNAQFNQYLPSPEIMMISLITISSLGVCVYLTVHFAKELRKELTPILEATKEIENNNLDFTIGHSKILEFENVIISFDSMRNSLKGSLEKQWRSEKAQREQIASLAHDLKTPLTVMQGNIDLLDETELDEEQKLYLSYAMSSSEQMKQYIKILIDISKASAGYQLQMEDVNFPEFWKHVLSQTEIICKDKGIVIQQTQHNFPQNITGDRMLLERALMNLVSNSLEYSPENSTLYIDVDSKDNYLNICITDCGCGFSQEALDHAKERFYMADQSRSSKLHYGMGLYIVDIIIKQHKGKLLLDNSTETKGAKVTIKLPL</sequence>
<comment type="caution">
    <text evidence="12">The sequence shown here is derived from an EMBL/GenBank/DDBJ whole genome shotgun (WGS) entry which is preliminary data.</text>
</comment>